<comment type="caution">
    <text evidence="5">The sequence shown here is derived from an EMBL/GenBank/DDBJ whole genome shotgun (WGS) entry which is preliminary data.</text>
</comment>
<name>A0A8H4N438_9PEZI</name>
<dbReference type="AlphaFoldDB" id="A0A8H4N438"/>
<evidence type="ECO:0000256" key="4">
    <source>
        <dbReference type="SAM" id="MobiDB-lite"/>
    </source>
</evidence>
<keyword evidence="2" id="KW-0328">Glycosyltransferase</keyword>
<dbReference type="FunFam" id="3.90.550.10:FF:000237">
    <property type="entry name" value="WGS project CABT00000000 data, contig 2.1"/>
    <property type="match status" value="1"/>
</dbReference>
<dbReference type="Gene3D" id="3.90.550.10">
    <property type="entry name" value="Spore Coat Polysaccharide Biosynthesis Protein SpsA, Chain A"/>
    <property type="match status" value="1"/>
</dbReference>
<evidence type="ECO:0000313" key="5">
    <source>
        <dbReference type="EMBL" id="KAF4308290.1"/>
    </source>
</evidence>
<accession>A0A8H4N438</accession>
<dbReference type="EMBL" id="WWBZ02000022">
    <property type="protein sequence ID" value="KAF4308290.1"/>
    <property type="molecule type" value="Genomic_DNA"/>
</dbReference>
<evidence type="ECO:0000313" key="6">
    <source>
        <dbReference type="Proteomes" id="UP000572817"/>
    </source>
</evidence>
<dbReference type="GO" id="GO:0016757">
    <property type="term" value="F:glycosyltransferase activity"/>
    <property type="evidence" value="ECO:0007669"/>
    <property type="project" value="UniProtKB-KW"/>
</dbReference>
<gene>
    <name evidence="5" type="ORF">GTA08_BOTSDO04138</name>
</gene>
<dbReference type="InterPro" id="IPR029044">
    <property type="entry name" value="Nucleotide-diphossugar_trans"/>
</dbReference>
<keyword evidence="3" id="KW-0808">Transferase</keyword>
<reference evidence="5" key="1">
    <citation type="submission" date="2020-04" db="EMBL/GenBank/DDBJ databases">
        <title>Genome Assembly and Annotation of Botryosphaeria dothidea sdau 11-99, a Latent Pathogen of Apple Fruit Ring Rot in China.</title>
        <authorList>
            <person name="Yu C."/>
            <person name="Diao Y."/>
            <person name="Lu Q."/>
            <person name="Zhao J."/>
            <person name="Cui S."/>
            <person name="Peng C."/>
            <person name="He B."/>
            <person name="Liu H."/>
        </authorList>
    </citation>
    <scope>NUCLEOTIDE SEQUENCE [LARGE SCALE GENOMIC DNA]</scope>
    <source>
        <strain evidence="5">Sdau11-99</strain>
    </source>
</reference>
<dbReference type="GO" id="GO:0000139">
    <property type="term" value="C:Golgi membrane"/>
    <property type="evidence" value="ECO:0007669"/>
    <property type="project" value="TreeGrafter"/>
</dbReference>
<protein>
    <submittedName>
        <fullName evidence="5">Uncharacterized protein</fullName>
    </submittedName>
</protein>
<keyword evidence="6" id="KW-1185">Reference proteome</keyword>
<dbReference type="InterPro" id="IPR008630">
    <property type="entry name" value="Glyco_trans_34"/>
</dbReference>
<evidence type="ECO:0000256" key="2">
    <source>
        <dbReference type="ARBA" id="ARBA00022676"/>
    </source>
</evidence>
<dbReference type="OrthoDB" id="3940067at2759"/>
<evidence type="ECO:0000256" key="3">
    <source>
        <dbReference type="ARBA" id="ARBA00022679"/>
    </source>
</evidence>
<dbReference type="Proteomes" id="UP000572817">
    <property type="component" value="Unassembled WGS sequence"/>
</dbReference>
<dbReference type="SUPFAM" id="SSF53448">
    <property type="entry name" value="Nucleotide-diphospho-sugar transferases"/>
    <property type="match status" value="1"/>
</dbReference>
<evidence type="ECO:0000256" key="1">
    <source>
        <dbReference type="ARBA" id="ARBA00005664"/>
    </source>
</evidence>
<comment type="similarity">
    <text evidence="1">Belongs to the glycosyltransferase 34 family.</text>
</comment>
<dbReference type="PANTHER" id="PTHR31306:SF8">
    <property type="entry name" value="GLYCOSYLTRANSFERASE FAMILY 34 PROTEIN"/>
    <property type="match status" value="1"/>
</dbReference>
<feature type="region of interest" description="Disordered" evidence="4">
    <location>
        <begin position="1"/>
        <end position="43"/>
    </location>
</feature>
<dbReference type="Pfam" id="PF05637">
    <property type="entry name" value="Glyco_transf_34"/>
    <property type="match status" value="1"/>
</dbReference>
<dbReference type="PANTHER" id="PTHR31306">
    <property type="entry name" value="ALPHA-1,6-MANNOSYLTRANSFERASE MNN11-RELATED"/>
    <property type="match status" value="1"/>
</dbReference>
<feature type="compositionally biased region" description="Low complexity" evidence="4">
    <location>
        <begin position="24"/>
        <end position="36"/>
    </location>
</feature>
<proteinExistence type="inferred from homology"/>
<sequence length="751" mass="86042">MAQHKQGNPDLNIVLRSDPPPSRAQPTSRASSSTSRLLFVEVREPRGARRQGLKYDRSARELKSHVMLVTNEGKRRRKTDDADEEDDPLLQAVAVSHVPPDFCNGLISDIDQEHVDPFDVLPVKSTPELHTAIRFYFENYPGVTPLTDDILVCHRNAYARESMEWNRVQFSFCQNEKTTYYMLLLSWQLQKDLASNAKDMSLATRRYFVWAIKSIREEMPISQTGTKIPESCAGMVAALGVAQNWFGAWKESQRHFQAMHAIVAARGGYSTLSSIAQRCLKWAEYHPCAAQLTRPAFPRLPLLPLPFRLLKDSQAAHRRTMALLPPHFADTELSVILLQLHQVSLGQVGYPKPPVASVIDDAQYRLLNELARWVERPAASPSAVWVNLVYSAVLHAAHTYVWGALTLSRSEMAMNGIFVTRIRDALKVSCLIETWRSTASLESLLWVLFVGWTTASQRRGDEEGAISAAMWFLKMIVEAGEALHISGEEELFGNDTDHNDLRAIRIGKCTAHFGEPDSTYERALLTHQAHDEIHGIRSLVLREKLADDLWNKPAFILSILVGEIRKSEQERLEWLLWVDRDTIVLNPCVPVVAFLPPDESSHINAIVTKDWNGLNNGVFFVRVNNWSIDLFTNILAFRYFRPDVELRFTEQSAMEQLLSEDKFRENTVYMPQRWFNAYHGHHNETLEPHQIRRGDFLVHFAGVGDRKEKMEYWLEIAERHAPDWELEFRRTSYPEEIDAFWGDDHKRRSNA</sequence>
<organism evidence="5 6">
    <name type="scientific">Botryosphaeria dothidea</name>
    <dbReference type="NCBI Taxonomy" id="55169"/>
    <lineage>
        <taxon>Eukaryota</taxon>
        <taxon>Fungi</taxon>
        <taxon>Dikarya</taxon>
        <taxon>Ascomycota</taxon>
        <taxon>Pezizomycotina</taxon>
        <taxon>Dothideomycetes</taxon>
        <taxon>Dothideomycetes incertae sedis</taxon>
        <taxon>Botryosphaeriales</taxon>
        <taxon>Botryosphaeriaceae</taxon>
        <taxon>Botryosphaeria</taxon>
    </lineage>
</organism>
<dbReference type="GO" id="GO:0006487">
    <property type="term" value="P:protein N-linked glycosylation"/>
    <property type="evidence" value="ECO:0007669"/>
    <property type="project" value="TreeGrafter"/>
</dbReference>